<keyword evidence="3 4" id="KW-0789">Thiol protease inhibitor</keyword>
<dbReference type="Proteomes" id="UP000251960">
    <property type="component" value="Chromosome 6"/>
</dbReference>
<comment type="similarity">
    <text evidence="1 4">Belongs to the cystatin family. Phytocystatin subfamily.</text>
</comment>
<dbReference type="GO" id="GO:0004869">
    <property type="term" value="F:cysteine-type endopeptidase inhibitor activity"/>
    <property type="evidence" value="ECO:0007669"/>
    <property type="project" value="UniProtKB-KW"/>
</dbReference>
<evidence type="ECO:0000259" key="5">
    <source>
        <dbReference type="SMART" id="SM00043"/>
    </source>
</evidence>
<dbReference type="CDD" id="cd00042">
    <property type="entry name" value="CY"/>
    <property type="match status" value="1"/>
</dbReference>
<dbReference type="SMART" id="SM00043">
    <property type="entry name" value="CY"/>
    <property type="match status" value="1"/>
</dbReference>
<dbReference type="Pfam" id="PF16845">
    <property type="entry name" value="SQAPI"/>
    <property type="match status" value="1"/>
</dbReference>
<keyword evidence="2 4" id="KW-0646">Protease inhibitor</keyword>
<dbReference type="SUPFAM" id="SSF54403">
    <property type="entry name" value="Cystatin/monellin"/>
    <property type="match status" value="1"/>
</dbReference>
<dbReference type="PANTHER" id="PTHR11413:SF104">
    <property type="entry name" value="CYSTEINE PROTEINASE INHIBITOR 2"/>
    <property type="match status" value="1"/>
</dbReference>
<feature type="domain" description="Cystatin" evidence="5">
    <location>
        <begin position="58"/>
        <end position="151"/>
    </location>
</feature>
<evidence type="ECO:0000313" key="6">
    <source>
        <dbReference type="EMBL" id="PWZ17975.1"/>
    </source>
</evidence>
<dbReference type="ExpressionAtlas" id="A0A3L6EB59">
    <property type="expression patterns" value="baseline and differential"/>
</dbReference>
<organism evidence="6 7">
    <name type="scientific">Zea mays</name>
    <name type="common">Maize</name>
    <dbReference type="NCBI Taxonomy" id="4577"/>
    <lineage>
        <taxon>Eukaryota</taxon>
        <taxon>Viridiplantae</taxon>
        <taxon>Streptophyta</taxon>
        <taxon>Embryophyta</taxon>
        <taxon>Tracheophyta</taxon>
        <taxon>Spermatophyta</taxon>
        <taxon>Magnoliopsida</taxon>
        <taxon>Liliopsida</taxon>
        <taxon>Poales</taxon>
        <taxon>Poaceae</taxon>
        <taxon>PACMAD clade</taxon>
        <taxon>Panicoideae</taxon>
        <taxon>Andropogonodae</taxon>
        <taxon>Andropogoneae</taxon>
        <taxon>Tripsacinae</taxon>
        <taxon>Zea</taxon>
    </lineage>
</organism>
<sequence length="157" mass="17195">MPAPALPLLQPAVVAGIIRLVSSRLASPLLFPPPCTAPLTVTVPQQRSMAEVHNERPVMVGDVRDAPVGRENDLEAIELARFAVAEHNSKTNAMLEFEKLVKVRHQVVAGTLHHFTVEVKEAGGGEKKLYEAKVWEKAWENFKQLQSFELVGDAAVA</sequence>
<dbReference type="InterPro" id="IPR000010">
    <property type="entry name" value="Cystatin_dom"/>
</dbReference>
<evidence type="ECO:0000256" key="4">
    <source>
        <dbReference type="RuleBase" id="RU362130"/>
    </source>
</evidence>
<dbReference type="FunFam" id="3.10.450.10:FF:000033">
    <property type="entry name" value="Cysteine proteinase inhibitor"/>
    <property type="match status" value="1"/>
</dbReference>
<dbReference type="InterPro" id="IPR027214">
    <property type="entry name" value="Cystatin"/>
</dbReference>
<comment type="caution">
    <text evidence="6">The sequence shown here is derived from an EMBL/GenBank/DDBJ whole genome shotgun (WGS) entry which is preliminary data.</text>
</comment>
<evidence type="ECO:0000256" key="2">
    <source>
        <dbReference type="ARBA" id="ARBA00022690"/>
    </source>
</evidence>
<dbReference type="PANTHER" id="PTHR11413">
    <property type="entry name" value="CYSTATIN FAMILY MEMBER"/>
    <property type="match status" value="1"/>
</dbReference>
<evidence type="ECO:0000256" key="1">
    <source>
        <dbReference type="ARBA" id="ARBA00007233"/>
    </source>
</evidence>
<reference evidence="6 7" key="1">
    <citation type="journal article" date="2018" name="Nat. Genet.">
        <title>Extensive intraspecific gene order and gene structural variations between Mo17 and other maize genomes.</title>
        <authorList>
            <person name="Sun S."/>
            <person name="Zhou Y."/>
            <person name="Chen J."/>
            <person name="Shi J."/>
            <person name="Zhao H."/>
            <person name="Zhao H."/>
            <person name="Song W."/>
            <person name="Zhang M."/>
            <person name="Cui Y."/>
            <person name="Dong X."/>
            <person name="Liu H."/>
            <person name="Ma X."/>
            <person name="Jiao Y."/>
            <person name="Wang B."/>
            <person name="Wei X."/>
            <person name="Stein J.C."/>
            <person name="Glaubitz J.C."/>
            <person name="Lu F."/>
            <person name="Yu G."/>
            <person name="Liang C."/>
            <person name="Fengler K."/>
            <person name="Li B."/>
            <person name="Rafalski A."/>
            <person name="Schnable P.S."/>
            <person name="Ware D.H."/>
            <person name="Buckler E.S."/>
            <person name="Lai J."/>
        </authorList>
    </citation>
    <scope>NUCLEOTIDE SEQUENCE [LARGE SCALE GENOMIC DNA]</scope>
    <source>
        <strain evidence="7">cv. Missouri 17</strain>
        <tissue evidence="6">Seedling</tissue>
    </source>
</reference>
<dbReference type="EMBL" id="NCVQ01000007">
    <property type="protein sequence ID" value="PWZ17975.1"/>
    <property type="molecule type" value="Genomic_DNA"/>
</dbReference>
<evidence type="ECO:0000313" key="7">
    <source>
        <dbReference type="Proteomes" id="UP000251960"/>
    </source>
</evidence>
<dbReference type="AlphaFoldDB" id="A0A3L6EB59"/>
<proteinExistence type="inferred from homology"/>
<dbReference type="InterPro" id="IPR046350">
    <property type="entry name" value="Cystatin_sf"/>
</dbReference>
<dbReference type="Gene3D" id="3.10.450.10">
    <property type="match status" value="1"/>
</dbReference>
<name>A0A3L6EB59_MAIZE</name>
<accession>A0A3L6EB59</accession>
<gene>
    <name evidence="6" type="primary">ICY</name>
    <name evidence="6" type="ORF">Zm00014a_029594</name>
</gene>
<evidence type="ECO:0000256" key="3">
    <source>
        <dbReference type="ARBA" id="ARBA00022704"/>
    </source>
</evidence>
<protein>
    <recommendedName>
        <fullName evidence="4">Cysteine proteinase inhibitor</fullName>
    </recommendedName>
</protein>